<evidence type="ECO:0000259" key="9">
    <source>
        <dbReference type="Pfam" id="PF01336"/>
    </source>
</evidence>
<comment type="subcellular location">
    <subcellularLocation>
        <location evidence="2">Chromosome</location>
        <location evidence="2">Telomere</location>
    </subcellularLocation>
    <subcellularLocation>
        <location evidence="1">Nucleus</location>
    </subcellularLocation>
</comment>
<dbReference type="GO" id="GO:0005634">
    <property type="term" value="C:nucleus"/>
    <property type="evidence" value="ECO:0007669"/>
    <property type="project" value="UniProtKB-SubCell"/>
</dbReference>
<dbReference type="Proteomes" id="UP001152523">
    <property type="component" value="Unassembled WGS sequence"/>
</dbReference>
<organism evidence="10 12">
    <name type="scientific">Cuscuta epithymum</name>
    <dbReference type="NCBI Taxonomy" id="186058"/>
    <lineage>
        <taxon>Eukaryota</taxon>
        <taxon>Viridiplantae</taxon>
        <taxon>Streptophyta</taxon>
        <taxon>Embryophyta</taxon>
        <taxon>Tracheophyta</taxon>
        <taxon>Spermatophyta</taxon>
        <taxon>Magnoliopsida</taxon>
        <taxon>eudicotyledons</taxon>
        <taxon>Gunneridae</taxon>
        <taxon>Pentapetalae</taxon>
        <taxon>asterids</taxon>
        <taxon>lamiids</taxon>
        <taxon>Solanales</taxon>
        <taxon>Convolvulaceae</taxon>
        <taxon>Cuscuteae</taxon>
        <taxon>Cuscuta</taxon>
        <taxon>Cuscuta subgen. Cuscuta</taxon>
    </lineage>
</organism>
<dbReference type="EMBL" id="CAMAPF010001216">
    <property type="protein sequence ID" value="CAH9148674.1"/>
    <property type="molecule type" value="Genomic_DNA"/>
</dbReference>
<keyword evidence="12" id="KW-1185">Reference proteome</keyword>
<evidence type="ECO:0000256" key="6">
    <source>
        <dbReference type="ARBA" id="ARBA00023125"/>
    </source>
</evidence>
<evidence type="ECO:0000256" key="8">
    <source>
        <dbReference type="ARBA" id="ARBA00030039"/>
    </source>
</evidence>
<reference evidence="10" key="1">
    <citation type="submission" date="2022-07" db="EMBL/GenBank/DDBJ databases">
        <authorList>
            <person name="Macas J."/>
            <person name="Novak P."/>
            <person name="Neumann P."/>
        </authorList>
    </citation>
    <scope>NUCLEOTIDE SEQUENCE</scope>
</reference>
<evidence type="ECO:0000256" key="1">
    <source>
        <dbReference type="ARBA" id="ARBA00004123"/>
    </source>
</evidence>
<keyword evidence="4" id="KW-0158">Chromosome</keyword>
<feature type="domain" description="OB" evidence="9">
    <location>
        <begin position="42"/>
        <end position="133"/>
    </location>
</feature>
<keyword evidence="7" id="KW-0539">Nucleus</keyword>
<proteinExistence type="predicted"/>
<dbReference type="AlphaFoldDB" id="A0AAV0E501"/>
<dbReference type="SUPFAM" id="SSF50249">
    <property type="entry name" value="Nucleic acid-binding proteins"/>
    <property type="match status" value="1"/>
</dbReference>
<accession>A0AAV0E501</accession>
<protein>
    <recommendedName>
        <fullName evidence="3">CST complex subunit STN1</fullName>
    </recommendedName>
    <alternativeName>
        <fullName evidence="8">Suppressor of cdc thirteen homolog</fullName>
    </alternativeName>
</protein>
<dbReference type="PANTHER" id="PTHR13989:SF33">
    <property type="entry name" value="CST COMPLEX SUBUNIT STN1"/>
    <property type="match status" value="1"/>
</dbReference>
<evidence type="ECO:0000256" key="5">
    <source>
        <dbReference type="ARBA" id="ARBA00022895"/>
    </source>
</evidence>
<evidence type="ECO:0000256" key="7">
    <source>
        <dbReference type="ARBA" id="ARBA00023242"/>
    </source>
</evidence>
<evidence type="ECO:0000313" key="12">
    <source>
        <dbReference type="Proteomes" id="UP001152523"/>
    </source>
</evidence>
<comment type="caution">
    <text evidence="10">The sequence shown here is derived from an EMBL/GenBank/DDBJ whole genome shotgun (WGS) entry which is preliminary data.</text>
</comment>
<name>A0AAV0E501_9ASTE</name>
<dbReference type="InterPro" id="IPR040260">
    <property type="entry name" value="RFA2-like"/>
</dbReference>
<gene>
    <name evidence="10" type="ORF">CEPIT_LOCUS21713</name>
    <name evidence="11" type="ORF">CEPIT_LOCUS44693</name>
</gene>
<dbReference type="GO" id="GO:0003677">
    <property type="term" value="F:DNA binding"/>
    <property type="evidence" value="ECO:0007669"/>
    <property type="project" value="UniProtKB-KW"/>
</dbReference>
<dbReference type="GO" id="GO:0000781">
    <property type="term" value="C:chromosome, telomeric region"/>
    <property type="evidence" value="ECO:0007669"/>
    <property type="project" value="UniProtKB-SubCell"/>
</dbReference>
<evidence type="ECO:0000256" key="4">
    <source>
        <dbReference type="ARBA" id="ARBA00022454"/>
    </source>
</evidence>
<evidence type="ECO:0000256" key="2">
    <source>
        <dbReference type="ARBA" id="ARBA00004574"/>
    </source>
</evidence>
<evidence type="ECO:0000313" key="11">
    <source>
        <dbReference type="EMBL" id="CAH9148674.1"/>
    </source>
</evidence>
<evidence type="ECO:0000256" key="3">
    <source>
        <dbReference type="ARBA" id="ARBA00017411"/>
    </source>
</evidence>
<dbReference type="InterPro" id="IPR004365">
    <property type="entry name" value="NA-bd_OB_tRNA"/>
</dbReference>
<dbReference type="PANTHER" id="PTHR13989">
    <property type="entry name" value="REPLICATION PROTEIN A-RELATED"/>
    <property type="match status" value="1"/>
</dbReference>
<sequence>MDAPPSLINTHVKLLGFDLQNLKPNPSDLTVFNRNGVRVWRVEVLGVVVSREFKSGSFLKFTIDDSTGCIPCVLWLNHLTSPYFSRRSQPDVLAVAEMASKFADEAQIGVLARVRGKISCYRGVVQVTVSDLFIERDSNFEILHWLECVKLSRNFFT</sequence>
<keyword evidence="6" id="KW-0238">DNA-binding</keyword>
<dbReference type="Gene3D" id="2.40.50.140">
    <property type="entry name" value="Nucleic acid-binding proteins"/>
    <property type="match status" value="1"/>
</dbReference>
<evidence type="ECO:0000313" key="10">
    <source>
        <dbReference type="EMBL" id="CAH9116997.1"/>
    </source>
</evidence>
<dbReference type="Pfam" id="PF01336">
    <property type="entry name" value="tRNA_anti-codon"/>
    <property type="match status" value="1"/>
</dbReference>
<dbReference type="EMBL" id="CAMAPF010000341">
    <property type="protein sequence ID" value="CAH9116997.1"/>
    <property type="molecule type" value="Genomic_DNA"/>
</dbReference>
<keyword evidence="5" id="KW-0779">Telomere</keyword>
<dbReference type="InterPro" id="IPR012340">
    <property type="entry name" value="NA-bd_OB-fold"/>
</dbReference>